<accession>A0A386B237</accession>
<geneLocation type="chloroplast" evidence="4"/>
<sequence length="104" mass="12356">MKYKMEHLKKNKQQVGFSVGDYIQVGFCFQEGDKKRIQFVEGLVISIRGSFSNKQIILRSNVLYSVERLFAWNSPQIQSWKILKTNIAQRNRSKLFYFRKLIGY</sequence>
<organism evidence="4">
    <name type="scientific">Udotea sp. TZ0819</name>
    <dbReference type="NCBI Taxonomy" id="2364085"/>
    <lineage>
        <taxon>Eukaryota</taxon>
        <taxon>Viridiplantae</taxon>
        <taxon>Chlorophyta</taxon>
        <taxon>core chlorophytes</taxon>
        <taxon>Ulvophyceae</taxon>
        <taxon>TCBD clade</taxon>
        <taxon>Bryopsidales</taxon>
        <taxon>Halimedineae</taxon>
        <taxon>Halimedaceae</taxon>
        <taxon>Udoteae</taxon>
        <taxon>Udotea</taxon>
    </lineage>
</organism>
<dbReference type="InterPro" id="IPR001857">
    <property type="entry name" value="Ribosomal_bL19"/>
</dbReference>
<dbReference type="Pfam" id="PF01245">
    <property type="entry name" value="Ribosomal_L19"/>
    <property type="match status" value="1"/>
</dbReference>
<dbReference type="InterPro" id="IPR038657">
    <property type="entry name" value="Ribosomal_bL19_sf"/>
</dbReference>
<keyword evidence="4" id="KW-0150">Chloroplast</keyword>
<dbReference type="GO" id="GO:1990904">
    <property type="term" value="C:ribonucleoprotein complex"/>
    <property type="evidence" value="ECO:0007669"/>
    <property type="project" value="UniProtKB-KW"/>
</dbReference>
<dbReference type="PRINTS" id="PR00061">
    <property type="entry name" value="RIBOSOMALL19"/>
</dbReference>
<comment type="similarity">
    <text evidence="1">Belongs to the bacterial ribosomal protein bL19 family.</text>
</comment>
<evidence type="ECO:0000256" key="2">
    <source>
        <dbReference type="ARBA" id="ARBA00022980"/>
    </source>
</evidence>
<gene>
    <name evidence="4" type="primary">rpl19</name>
</gene>
<keyword evidence="3" id="KW-0687">Ribonucleoprotein</keyword>
<dbReference type="PANTHER" id="PTHR15680:SF9">
    <property type="entry name" value="LARGE RIBOSOMAL SUBUNIT PROTEIN BL19M"/>
    <property type="match status" value="1"/>
</dbReference>
<dbReference type="InterPro" id="IPR008991">
    <property type="entry name" value="Translation_prot_SH3-like_sf"/>
</dbReference>
<keyword evidence="2 4" id="KW-0689">Ribosomal protein</keyword>
<evidence type="ECO:0000313" key="4">
    <source>
        <dbReference type="EMBL" id="AYC65775.1"/>
    </source>
</evidence>
<protein>
    <submittedName>
        <fullName evidence="4">Ribosomal protein L19</fullName>
    </submittedName>
</protein>
<proteinExistence type="inferred from homology"/>
<dbReference type="Gene3D" id="2.30.30.790">
    <property type="match status" value="1"/>
</dbReference>
<dbReference type="GO" id="GO:0005840">
    <property type="term" value="C:ribosome"/>
    <property type="evidence" value="ECO:0007669"/>
    <property type="project" value="UniProtKB-KW"/>
</dbReference>
<dbReference type="GO" id="GO:0006412">
    <property type="term" value="P:translation"/>
    <property type="evidence" value="ECO:0007669"/>
    <property type="project" value="InterPro"/>
</dbReference>
<dbReference type="PANTHER" id="PTHR15680">
    <property type="entry name" value="RIBOSOMAL PROTEIN L19"/>
    <property type="match status" value="1"/>
</dbReference>
<evidence type="ECO:0000256" key="1">
    <source>
        <dbReference type="ARBA" id="ARBA00005781"/>
    </source>
</evidence>
<dbReference type="GO" id="GO:0003735">
    <property type="term" value="F:structural constituent of ribosome"/>
    <property type="evidence" value="ECO:0007669"/>
    <property type="project" value="InterPro"/>
</dbReference>
<evidence type="ECO:0000256" key="3">
    <source>
        <dbReference type="ARBA" id="ARBA00023274"/>
    </source>
</evidence>
<name>A0A386B237_9CHLO</name>
<dbReference type="SUPFAM" id="SSF50104">
    <property type="entry name" value="Translation proteins SH3-like domain"/>
    <property type="match status" value="1"/>
</dbReference>
<reference evidence="4" key="1">
    <citation type="submission" date="2018-07" db="EMBL/GenBank/DDBJ databases">
        <authorList>
            <person name="Quirk P.G."/>
            <person name="Krulwich T.A."/>
        </authorList>
    </citation>
    <scope>NUCLEOTIDE SEQUENCE</scope>
</reference>
<keyword evidence="4" id="KW-0934">Plastid</keyword>
<reference evidence="4" key="2">
    <citation type="journal article" date="2019" name="Mol. Phylogenet. Evol.">
        <title>Reassessment of the classification of bryopsidales (chlorophyta) based on chloroplast phylogenomic analyses.</title>
        <authorList>
            <person name="Cremen M.C."/>
            <person name="Leliaert F."/>
            <person name="West J."/>
            <person name="Lam D.W."/>
            <person name="Shimada S."/>
            <person name="Lopez-Bautista J.M."/>
            <person name="Verbruggen H."/>
        </authorList>
    </citation>
    <scope>NUCLEOTIDE SEQUENCE</scope>
</reference>
<dbReference type="EMBL" id="MH591113">
    <property type="protein sequence ID" value="AYC65775.1"/>
    <property type="molecule type" value="Genomic_DNA"/>
</dbReference>
<dbReference type="AlphaFoldDB" id="A0A386B237"/>